<comment type="caution">
    <text evidence="1">The sequence shown here is derived from an EMBL/GenBank/DDBJ whole genome shotgun (WGS) entry which is preliminary data.</text>
</comment>
<reference evidence="1 2" key="1">
    <citation type="submission" date="2018-01" db="EMBL/GenBank/DDBJ databases">
        <title>Draft genome sequence of Streptomyces sp. 13K301.</title>
        <authorList>
            <person name="Sahin N."/>
            <person name="Saygin H."/>
            <person name="Ay H."/>
        </authorList>
    </citation>
    <scope>NUCLEOTIDE SEQUENCE [LARGE SCALE GENOMIC DNA]</scope>
    <source>
        <strain evidence="1 2">13K301</strain>
    </source>
</reference>
<protein>
    <submittedName>
        <fullName evidence="1">Uncharacterized protein</fullName>
    </submittedName>
</protein>
<name>A0A2N8TUS1_9ACTN</name>
<dbReference type="Proteomes" id="UP000235943">
    <property type="component" value="Unassembled WGS sequence"/>
</dbReference>
<accession>A0A2N8TUS1</accession>
<sequence>MGELEGQEEGLGRDAADAAGAGVFEAFLEAVLGEAVDAFDAVTEPEVDPLPGYGAVLERLPEVGAGFRGDGDGALDAAGR</sequence>
<evidence type="ECO:0000313" key="2">
    <source>
        <dbReference type="Proteomes" id="UP000235943"/>
    </source>
</evidence>
<dbReference type="EMBL" id="POUC01000036">
    <property type="protein sequence ID" value="PNG22741.1"/>
    <property type="molecule type" value="Genomic_DNA"/>
</dbReference>
<keyword evidence="2" id="KW-1185">Reference proteome</keyword>
<organism evidence="1 2">
    <name type="scientific">Streptomyces cahuitamycinicus</name>
    <dbReference type="NCBI Taxonomy" id="2070367"/>
    <lineage>
        <taxon>Bacteria</taxon>
        <taxon>Bacillati</taxon>
        <taxon>Actinomycetota</taxon>
        <taxon>Actinomycetes</taxon>
        <taxon>Kitasatosporales</taxon>
        <taxon>Streptomycetaceae</taxon>
        <taxon>Streptomyces</taxon>
    </lineage>
</organism>
<dbReference type="AlphaFoldDB" id="A0A2N8TUS1"/>
<proteinExistence type="predicted"/>
<evidence type="ECO:0000313" key="1">
    <source>
        <dbReference type="EMBL" id="PNG22741.1"/>
    </source>
</evidence>
<gene>
    <name evidence="1" type="ORF">C1J00_07735</name>
</gene>